<evidence type="ECO:0000256" key="1">
    <source>
        <dbReference type="SAM" id="MobiDB-lite"/>
    </source>
</evidence>
<evidence type="ECO:0000313" key="5">
    <source>
        <dbReference type="RefSeq" id="XP_022338337.1"/>
    </source>
</evidence>
<gene>
    <name evidence="5 6" type="primary">LOC111133900</name>
</gene>
<accession>A0A8B8ECG2</accession>
<dbReference type="Pfam" id="PF00041">
    <property type="entry name" value="fn3"/>
    <property type="match status" value="1"/>
</dbReference>
<dbReference type="KEGG" id="cvn:111133900"/>
<proteinExistence type="predicted"/>
<dbReference type="CDD" id="cd00063">
    <property type="entry name" value="FN3"/>
    <property type="match status" value="1"/>
</dbReference>
<dbReference type="AlphaFoldDB" id="A0A8B8ECG2"/>
<dbReference type="RefSeq" id="XP_022338337.1">
    <property type="nucleotide sequence ID" value="XM_022482629.1"/>
</dbReference>
<feature type="compositionally biased region" description="Basic and acidic residues" evidence="1">
    <location>
        <begin position="308"/>
        <end position="328"/>
    </location>
</feature>
<feature type="compositionally biased region" description="Basic and acidic residues" evidence="1">
    <location>
        <begin position="273"/>
        <end position="284"/>
    </location>
</feature>
<feature type="region of interest" description="Disordered" evidence="1">
    <location>
        <begin position="408"/>
        <end position="457"/>
    </location>
</feature>
<evidence type="ECO:0000313" key="4">
    <source>
        <dbReference type="Proteomes" id="UP000694844"/>
    </source>
</evidence>
<keyword evidence="4" id="KW-1185">Reference proteome</keyword>
<feature type="region of interest" description="Disordered" evidence="1">
    <location>
        <begin position="303"/>
        <end position="391"/>
    </location>
</feature>
<protein>
    <submittedName>
        <fullName evidence="5 6">Uncharacterized protein LOC111133900</fullName>
    </submittedName>
</protein>
<evidence type="ECO:0000259" key="3">
    <source>
        <dbReference type="PROSITE" id="PS50853"/>
    </source>
</evidence>
<dbReference type="SMART" id="SM00060">
    <property type="entry name" value="FN3"/>
    <property type="match status" value="1"/>
</dbReference>
<dbReference type="PROSITE" id="PS50853">
    <property type="entry name" value="FN3"/>
    <property type="match status" value="1"/>
</dbReference>
<keyword evidence="2" id="KW-1133">Transmembrane helix</keyword>
<evidence type="ECO:0000313" key="6">
    <source>
        <dbReference type="RefSeq" id="XP_022338338.1"/>
    </source>
</evidence>
<name>A0A8B8ECG2_CRAVI</name>
<keyword evidence="2" id="KW-0472">Membrane</keyword>
<evidence type="ECO:0000256" key="2">
    <source>
        <dbReference type="SAM" id="Phobius"/>
    </source>
</evidence>
<dbReference type="InterPro" id="IPR036116">
    <property type="entry name" value="FN3_sf"/>
</dbReference>
<reference evidence="5 6" key="1">
    <citation type="submission" date="2025-04" db="UniProtKB">
        <authorList>
            <consortium name="RefSeq"/>
        </authorList>
    </citation>
    <scope>IDENTIFICATION</scope>
    <source>
        <tissue evidence="5 6">Whole sample</tissue>
    </source>
</reference>
<sequence length="529" mass="58402">MFSWNLPSSGVFTVNGYHLNLQRTDNIRKENIPDVDTLSVYVENYTYYNIGKFATYTLTMHSYTASGNDTDVTVSCRTDEDAPDGGPPSVNSTGISYTEISVIWTEPARYHHNGVLLGYKLVYHAYMSQFPKEVVLSNTTFAYTISGLEYDTWYVISVLPYTTVGDGPRTSYPEKTLGPTTKAPEEVTKYYCYEAIPGVLVFSWESMPCTVYVGLIGALFLFFLMALVACCCKGGKKKKETQNNNTHTREIIHFREKAQVAQAVNRFKRNRKGGGDKGQEDARGMDYNGNNFNRGVTNIVPIFLGRENPNDGKEGREGRDGRDSRDSNADGSRGKKGFWGARMGLKNLFGRGNKDKPYGDDPGPDEDPEQRRRGSGRDGPRGDPFKGAGKGAATIAALKARAKKNNNAVSPLNFDDEGYYEDDEPGDNSGDLTARDIRLFSKQPGRNSNPDLGRNASVPVLDKRFNRDISGVDLYLEDEDDVDNDDNFVHPPPAPRFQIGDDAPEDLPSELGSKGGIPLGADGDDAAFF</sequence>
<feature type="compositionally biased region" description="Acidic residues" evidence="1">
    <location>
        <begin position="414"/>
        <end position="426"/>
    </location>
</feature>
<organism evidence="4 5">
    <name type="scientific">Crassostrea virginica</name>
    <name type="common">Eastern oyster</name>
    <dbReference type="NCBI Taxonomy" id="6565"/>
    <lineage>
        <taxon>Eukaryota</taxon>
        <taxon>Metazoa</taxon>
        <taxon>Spiralia</taxon>
        <taxon>Lophotrochozoa</taxon>
        <taxon>Mollusca</taxon>
        <taxon>Bivalvia</taxon>
        <taxon>Autobranchia</taxon>
        <taxon>Pteriomorphia</taxon>
        <taxon>Ostreida</taxon>
        <taxon>Ostreoidea</taxon>
        <taxon>Ostreidae</taxon>
        <taxon>Crassostrea</taxon>
    </lineage>
</organism>
<feature type="region of interest" description="Disordered" evidence="1">
    <location>
        <begin position="482"/>
        <end position="529"/>
    </location>
</feature>
<feature type="domain" description="Fibronectin type-III" evidence="3">
    <location>
        <begin position="86"/>
        <end position="180"/>
    </location>
</feature>
<dbReference type="SUPFAM" id="SSF49265">
    <property type="entry name" value="Fibronectin type III"/>
    <property type="match status" value="1"/>
</dbReference>
<dbReference type="Proteomes" id="UP000694844">
    <property type="component" value="Chromosome 5"/>
</dbReference>
<feature type="region of interest" description="Disordered" evidence="1">
    <location>
        <begin position="265"/>
        <end position="290"/>
    </location>
</feature>
<dbReference type="OrthoDB" id="6146089at2759"/>
<dbReference type="RefSeq" id="XP_022338338.1">
    <property type="nucleotide sequence ID" value="XM_022482630.1"/>
</dbReference>
<keyword evidence="2" id="KW-0812">Transmembrane</keyword>
<feature type="transmembrane region" description="Helical" evidence="2">
    <location>
        <begin position="211"/>
        <end position="232"/>
    </location>
</feature>
<dbReference type="Gene3D" id="2.60.40.10">
    <property type="entry name" value="Immunoglobulins"/>
    <property type="match status" value="1"/>
</dbReference>
<dbReference type="InterPro" id="IPR003961">
    <property type="entry name" value="FN3_dom"/>
</dbReference>
<feature type="compositionally biased region" description="Basic and acidic residues" evidence="1">
    <location>
        <begin position="369"/>
        <end position="384"/>
    </location>
</feature>
<dbReference type="GeneID" id="111133900"/>
<dbReference type="InterPro" id="IPR013783">
    <property type="entry name" value="Ig-like_fold"/>
</dbReference>